<feature type="transmembrane region" description="Helical" evidence="7">
    <location>
        <begin position="164"/>
        <end position="183"/>
    </location>
</feature>
<protein>
    <recommendedName>
        <fullName evidence="10">MBOAT-domain-containing protein</fullName>
    </recommendedName>
</protein>
<keyword evidence="6" id="KW-0012">Acyltransferase</keyword>
<accession>A0A0D0DWV0</accession>
<keyword evidence="9" id="KW-1185">Reference proteome</keyword>
<feature type="transmembrane region" description="Helical" evidence="7">
    <location>
        <begin position="20"/>
        <end position="36"/>
    </location>
</feature>
<dbReference type="InParanoid" id="A0A0D0DWV0"/>
<dbReference type="OrthoDB" id="286734at2759"/>
<evidence type="ECO:0000313" key="8">
    <source>
        <dbReference type="EMBL" id="KIK94416.1"/>
    </source>
</evidence>
<evidence type="ECO:0000256" key="3">
    <source>
        <dbReference type="ARBA" id="ARBA00022692"/>
    </source>
</evidence>
<dbReference type="Proteomes" id="UP000054538">
    <property type="component" value="Unassembled WGS sequence"/>
</dbReference>
<feature type="transmembrane region" description="Helical" evidence="7">
    <location>
        <begin position="228"/>
        <end position="252"/>
    </location>
</feature>
<dbReference type="FunCoup" id="A0A0D0DWV0">
    <property type="interactions" value="161"/>
</dbReference>
<dbReference type="InterPro" id="IPR049941">
    <property type="entry name" value="LPLAT_7/PORCN-like"/>
</dbReference>
<dbReference type="InterPro" id="IPR004299">
    <property type="entry name" value="MBOAT_fam"/>
</dbReference>
<dbReference type="Pfam" id="PF03062">
    <property type="entry name" value="MBOAT"/>
    <property type="match status" value="1"/>
</dbReference>
<feature type="transmembrane region" description="Helical" evidence="7">
    <location>
        <begin position="89"/>
        <end position="108"/>
    </location>
</feature>
<evidence type="ECO:0008006" key="10">
    <source>
        <dbReference type="Google" id="ProtNLM"/>
    </source>
</evidence>
<evidence type="ECO:0000256" key="5">
    <source>
        <dbReference type="ARBA" id="ARBA00023136"/>
    </source>
</evidence>
<dbReference type="GO" id="GO:0030258">
    <property type="term" value="P:lipid modification"/>
    <property type="evidence" value="ECO:0007669"/>
    <property type="project" value="TreeGrafter"/>
</dbReference>
<evidence type="ECO:0000256" key="7">
    <source>
        <dbReference type="SAM" id="Phobius"/>
    </source>
</evidence>
<evidence type="ECO:0000313" key="9">
    <source>
        <dbReference type="Proteomes" id="UP000054538"/>
    </source>
</evidence>
<organism evidence="8 9">
    <name type="scientific">Paxillus rubicundulus Ve08.2h10</name>
    <dbReference type="NCBI Taxonomy" id="930991"/>
    <lineage>
        <taxon>Eukaryota</taxon>
        <taxon>Fungi</taxon>
        <taxon>Dikarya</taxon>
        <taxon>Basidiomycota</taxon>
        <taxon>Agaricomycotina</taxon>
        <taxon>Agaricomycetes</taxon>
        <taxon>Agaricomycetidae</taxon>
        <taxon>Boletales</taxon>
        <taxon>Paxilineae</taxon>
        <taxon>Paxillaceae</taxon>
        <taxon>Paxillus</taxon>
    </lineage>
</organism>
<keyword evidence="2" id="KW-0808">Transferase</keyword>
<dbReference type="GO" id="GO:0047184">
    <property type="term" value="F:1-acylglycerophosphocholine O-acyltransferase activity"/>
    <property type="evidence" value="ECO:0007669"/>
    <property type="project" value="TreeGrafter"/>
</dbReference>
<feature type="transmembrane region" description="Helical" evidence="7">
    <location>
        <begin position="442"/>
        <end position="461"/>
    </location>
</feature>
<name>A0A0D0DWV0_9AGAM</name>
<dbReference type="GO" id="GO:0003841">
    <property type="term" value="F:1-acylglycerol-3-phosphate O-acyltransferase activity"/>
    <property type="evidence" value="ECO:0007669"/>
    <property type="project" value="TreeGrafter"/>
</dbReference>
<dbReference type="EMBL" id="KN825109">
    <property type="protein sequence ID" value="KIK94416.1"/>
    <property type="molecule type" value="Genomic_DNA"/>
</dbReference>
<dbReference type="AlphaFoldDB" id="A0A0D0DWV0"/>
<feature type="transmembrane region" description="Helical" evidence="7">
    <location>
        <begin position="414"/>
        <end position="436"/>
    </location>
</feature>
<reference evidence="9" key="2">
    <citation type="submission" date="2015-01" db="EMBL/GenBank/DDBJ databases">
        <title>Evolutionary Origins and Diversification of the Mycorrhizal Mutualists.</title>
        <authorList>
            <consortium name="DOE Joint Genome Institute"/>
            <consortium name="Mycorrhizal Genomics Consortium"/>
            <person name="Kohler A."/>
            <person name="Kuo A."/>
            <person name="Nagy L.G."/>
            <person name="Floudas D."/>
            <person name="Copeland A."/>
            <person name="Barry K.W."/>
            <person name="Cichocki N."/>
            <person name="Veneault-Fourrey C."/>
            <person name="LaButti K."/>
            <person name="Lindquist E.A."/>
            <person name="Lipzen A."/>
            <person name="Lundell T."/>
            <person name="Morin E."/>
            <person name="Murat C."/>
            <person name="Riley R."/>
            <person name="Ohm R."/>
            <person name="Sun H."/>
            <person name="Tunlid A."/>
            <person name="Henrissat B."/>
            <person name="Grigoriev I.V."/>
            <person name="Hibbett D.S."/>
            <person name="Martin F."/>
        </authorList>
    </citation>
    <scope>NUCLEOTIDE SEQUENCE [LARGE SCALE GENOMIC DNA]</scope>
    <source>
        <strain evidence="9">Ve08.2h10</strain>
    </source>
</reference>
<keyword evidence="4 7" id="KW-1133">Transmembrane helix</keyword>
<dbReference type="GO" id="GO:0016020">
    <property type="term" value="C:membrane"/>
    <property type="evidence" value="ECO:0007669"/>
    <property type="project" value="UniProtKB-SubCell"/>
</dbReference>
<gene>
    <name evidence="8" type="ORF">PAXRUDRAFT_449654</name>
</gene>
<dbReference type="PANTHER" id="PTHR13906:SF4">
    <property type="entry name" value="LYSOPHOSPHOLIPID ACYLTRANSFERASE 6"/>
    <property type="match status" value="1"/>
</dbReference>
<dbReference type="PANTHER" id="PTHR13906">
    <property type="entry name" value="PORCUPINE"/>
    <property type="match status" value="1"/>
</dbReference>
<comment type="subcellular location">
    <subcellularLocation>
        <location evidence="1">Membrane</location>
        <topology evidence="1">Multi-pass membrane protein</topology>
    </subcellularLocation>
</comment>
<dbReference type="GO" id="GO:0046474">
    <property type="term" value="P:glycerophospholipid biosynthetic process"/>
    <property type="evidence" value="ECO:0007669"/>
    <property type="project" value="TreeGrafter"/>
</dbReference>
<feature type="transmembrane region" description="Helical" evidence="7">
    <location>
        <begin position="48"/>
        <end position="69"/>
    </location>
</feature>
<dbReference type="STRING" id="930991.A0A0D0DWV0"/>
<keyword evidence="5 7" id="KW-0472">Membrane</keyword>
<evidence type="ECO:0000256" key="1">
    <source>
        <dbReference type="ARBA" id="ARBA00004141"/>
    </source>
</evidence>
<sequence>MDALFVPLANVVGASVDQIKLIWCLLVAYPLGSLFIRIPSSQPNLKHLFNILVSLFFFIPVLNLQWGFIQLLGSILGTYYIAANVKRSSMPWIVFTFVMGHLTVNHVIRAVYGLSYETFEITGPQMVLTMKLTTFAWNVFDGRRPTEDLDKWQLQKRVTKYPTLLEFLGFALYFPGILVGPYLDYSSYTSLVDESLFKSAESKSAKPMRRAVPDGRKRVAYRKMLTGLVFLGLFVVVNPSFNFGIAITAQFLEQNLIYRIAIFQFCGFIERSKYYAIWTLTEGASILTGLGFTGYGPSGESLWEGAANVRVRDIELPSNFKVLLDSWNINTNIWLRECIYKRVTPKGKRPGFSSSMLTFLTSAFWHGIAPGYYLTFTFGGLITYVARMCRAGFRPLVLPPPGAPTTLGKRVYDFLGTFVSILLLNYVAAPFMLLTYSDSLEAWSHLGWYGFWIVGSALVFFKARGSKYLQSLQKQQAEAAVNTSKSARVN</sequence>
<evidence type="ECO:0000256" key="2">
    <source>
        <dbReference type="ARBA" id="ARBA00022679"/>
    </source>
</evidence>
<evidence type="ECO:0000256" key="4">
    <source>
        <dbReference type="ARBA" id="ARBA00022989"/>
    </source>
</evidence>
<feature type="transmembrane region" description="Helical" evidence="7">
    <location>
        <begin position="374"/>
        <end position="393"/>
    </location>
</feature>
<keyword evidence="3 7" id="KW-0812">Transmembrane</keyword>
<dbReference type="GO" id="GO:0005783">
    <property type="term" value="C:endoplasmic reticulum"/>
    <property type="evidence" value="ECO:0007669"/>
    <property type="project" value="TreeGrafter"/>
</dbReference>
<evidence type="ECO:0000256" key="6">
    <source>
        <dbReference type="ARBA" id="ARBA00023315"/>
    </source>
</evidence>
<dbReference type="HOGENOM" id="CLU_011340_5_0_1"/>
<reference evidence="8 9" key="1">
    <citation type="submission" date="2014-04" db="EMBL/GenBank/DDBJ databases">
        <authorList>
            <consortium name="DOE Joint Genome Institute"/>
            <person name="Kuo A."/>
            <person name="Kohler A."/>
            <person name="Jargeat P."/>
            <person name="Nagy L.G."/>
            <person name="Floudas D."/>
            <person name="Copeland A."/>
            <person name="Barry K.W."/>
            <person name="Cichocki N."/>
            <person name="Veneault-Fourrey C."/>
            <person name="LaButti K."/>
            <person name="Lindquist E.A."/>
            <person name="Lipzen A."/>
            <person name="Lundell T."/>
            <person name="Morin E."/>
            <person name="Murat C."/>
            <person name="Sun H."/>
            <person name="Tunlid A."/>
            <person name="Henrissat B."/>
            <person name="Grigoriev I.V."/>
            <person name="Hibbett D.S."/>
            <person name="Martin F."/>
            <person name="Nordberg H.P."/>
            <person name="Cantor M.N."/>
            <person name="Hua S.X."/>
        </authorList>
    </citation>
    <scope>NUCLEOTIDE SEQUENCE [LARGE SCALE GENOMIC DNA]</scope>
    <source>
        <strain evidence="8 9">Ve08.2h10</strain>
    </source>
</reference>
<proteinExistence type="predicted"/>